<dbReference type="InterPro" id="IPR058922">
    <property type="entry name" value="WHD_DRP"/>
</dbReference>
<evidence type="ECO:0000313" key="11">
    <source>
        <dbReference type="EMBL" id="GKV40003.1"/>
    </source>
</evidence>
<dbReference type="Gene3D" id="1.10.10.10">
    <property type="entry name" value="Winged helix-like DNA-binding domain superfamily/Winged helix DNA-binding domain"/>
    <property type="match status" value="1"/>
</dbReference>
<dbReference type="EMBL" id="BPVZ01000138">
    <property type="protein sequence ID" value="GKV40003.1"/>
    <property type="molecule type" value="Genomic_DNA"/>
</dbReference>
<feature type="coiled-coil region" evidence="6">
    <location>
        <begin position="137"/>
        <end position="164"/>
    </location>
</feature>
<evidence type="ECO:0000259" key="8">
    <source>
        <dbReference type="Pfam" id="PF18052"/>
    </source>
</evidence>
<protein>
    <submittedName>
        <fullName evidence="11">Uncharacterized protein</fullName>
    </submittedName>
</protein>
<evidence type="ECO:0000256" key="1">
    <source>
        <dbReference type="ARBA" id="ARBA00022614"/>
    </source>
</evidence>
<evidence type="ECO:0000256" key="3">
    <source>
        <dbReference type="ARBA" id="ARBA00022741"/>
    </source>
</evidence>
<dbReference type="Pfam" id="PF23559">
    <property type="entry name" value="WHD_DRP"/>
    <property type="match status" value="1"/>
</dbReference>
<organism evidence="11 12">
    <name type="scientific">Rubroshorea leprosula</name>
    <dbReference type="NCBI Taxonomy" id="152421"/>
    <lineage>
        <taxon>Eukaryota</taxon>
        <taxon>Viridiplantae</taxon>
        <taxon>Streptophyta</taxon>
        <taxon>Embryophyta</taxon>
        <taxon>Tracheophyta</taxon>
        <taxon>Spermatophyta</taxon>
        <taxon>Magnoliopsida</taxon>
        <taxon>eudicotyledons</taxon>
        <taxon>Gunneridae</taxon>
        <taxon>Pentapetalae</taxon>
        <taxon>rosids</taxon>
        <taxon>malvids</taxon>
        <taxon>Malvales</taxon>
        <taxon>Dipterocarpaceae</taxon>
        <taxon>Rubroshorea</taxon>
    </lineage>
</organism>
<dbReference type="InterPro" id="IPR036388">
    <property type="entry name" value="WH-like_DNA-bd_sf"/>
</dbReference>
<keyword evidence="4" id="KW-0611">Plant defense</keyword>
<dbReference type="Pfam" id="PF25019">
    <property type="entry name" value="LRR_R13L1-DRL21"/>
    <property type="match status" value="1"/>
</dbReference>
<evidence type="ECO:0000259" key="9">
    <source>
        <dbReference type="Pfam" id="PF23559"/>
    </source>
</evidence>
<dbReference type="Pfam" id="PF18052">
    <property type="entry name" value="Rx_N"/>
    <property type="match status" value="1"/>
</dbReference>
<dbReference type="PANTHER" id="PTHR36766:SF51">
    <property type="entry name" value="DISEASE RESISTANCE RPP13-LIKE PROTEIN 1"/>
    <property type="match status" value="1"/>
</dbReference>
<dbReference type="GO" id="GO:0043531">
    <property type="term" value="F:ADP binding"/>
    <property type="evidence" value="ECO:0007669"/>
    <property type="project" value="InterPro"/>
</dbReference>
<dbReference type="InterPro" id="IPR038005">
    <property type="entry name" value="RX-like_CC"/>
</dbReference>
<dbReference type="Gene3D" id="3.40.50.300">
    <property type="entry name" value="P-loop containing nucleotide triphosphate hydrolases"/>
    <property type="match status" value="2"/>
</dbReference>
<dbReference type="InterPro" id="IPR027417">
    <property type="entry name" value="P-loop_NTPase"/>
</dbReference>
<sequence>MEVGAALVASTFEWLINKLESEVTDWFESRKEARDALENWKKLLPNIRDVLEDAERKQLTDKVVKTWLSELRDIAYDMEDVLRGVEADARRKKLNLKTCDQASTSRARKLIPTPSCFTGCSCISSDFKVDQEIMSKIKGITNQLEKIKERRDALNLKIEHGTNRAVTQRIPTTGVPESHVFGRVKDKDVILQKLLINEDSTKCFSVIPIVGMGGLGKTTLASLVYNDEKLEVIHSKMKEMLSGQKFLLVLDDVWNNNYHLWNRLQGLFMLGASGSKIIVTTRDEKVAKSMRGDDWVYHLDFFPDNECSSLLARHALETENFDLCGHLKGIGEEIVKKCKGLPLAITTIGGLLREDRLNPNKWREVLTSEIWKVSEEIGGVLPALRLSYHHLPSHLKQCFAFCAIFPNDFQLNKDDLVLLWMAQGFLRQHQQIDGAKKMKSLGHQYFRDLLSRSFFQRSRSNSSFFVMHDLVIELARDVAPETCYQQDMSVNKKLEVTRHFSFFPNVFDAHQRFEMMEKMKSLRTFLPTTRCVFNFSSNEVVLYLFSNLRCLRVLSFDGYPIKKVPDSIGDLKLLCYINLSGTEIRSLPNSVSFLVYLQTLILRFCMKLTQLPEGIVNLVDLLHLDITNTMRLKELPSGIGELTNLLTLSKFVIGGGLRLRQLKNLKQLQGRLLILNLHKVLDFRDASEANLHEIEDLDELMLQWIDDFQTSRNVSNEDKVLCQLKPPCNLKKFTIMFFGGLEFPSWIGNPSFSKLECLELWGCENITLLPPLGQLPSLKELIIRGMPKFTGDNSFSGSFLSLEKLTLEDCPKLIGKLPSHLPFLKILMIKNCSHLSYSLLSLPSLRELKITGCNEAVLRNMIDVTCLTSLEIKRITKLACLPKSITQFLTAVETVDIKECDELTCLWEDGASLASLKCLRIQECPLVVSLPDLPSSIQILSLRKCDNLDCLPNGLHALTCLKELSIQKCEKFVRFPVTGLPLHLKKLQLEDLVVLESLLDGLMKIGDGGNNMLQLEELVIKGCEQLKSFPRDKLPSTLKSSKLPSALKRLRIRKCKQLESLPDRLLQDCTQLEEMQIVIVKNLKSLPIDFVHNLSGLVELQFYSCEGFESLPQMDPSSVPNLKTLEIQHLKNLKSLPNEICNLTSIRCLIIKDCPGIASIPEGGFPLNLKTLEISGEGLRQSMLEWGLDRLTSLESFEIGEICLPDNLQLPKSLKSLTITRMSNLKSIPKVLLQNLHSLEILEISYCPKLQSLTKEGLPTSLQQFRLYHCPLMEERCLEEKGHYWPLIANIPYVKLSN</sequence>
<dbReference type="Gene3D" id="1.20.5.4130">
    <property type="match status" value="1"/>
</dbReference>
<dbReference type="Gene3D" id="3.80.10.10">
    <property type="entry name" value="Ribonuclease Inhibitor"/>
    <property type="match status" value="5"/>
</dbReference>
<evidence type="ECO:0000256" key="6">
    <source>
        <dbReference type="SAM" id="Coils"/>
    </source>
</evidence>
<name>A0AAV5LS42_9ROSI</name>
<evidence type="ECO:0000259" key="7">
    <source>
        <dbReference type="Pfam" id="PF00931"/>
    </source>
</evidence>
<dbReference type="SUPFAM" id="SSF52540">
    <property type="entry name" value="P-loop containing nucleoside triphosphate hydrolases"/>
    <property type="match status" value="1"/>
</dbReference>
<dbReference type="InterPro" id="IPR032675">
    <property type="entry name" value="LRR_dom_sf"/>
</dbReference>
<dbReference type="InterPro" id="IPR042197">
    <property type="entry name" value="Apaf_helical"/>
</dbReference>
<feature type="domain" description="Disease resistance protein winged helix" evidence="9">
    <location>
        <begin position="404"/>
        <end position="475"/>
    </location>
</feature>
<dbReference type="GO" id="GO:0051707">
    <property type="term" value="P:response to other organism"/>
    <property type="evidence" value="ECO:0007669"/>
    <property type="project" value="UniProtKB-ARBA"/>
</dbReference>
<evidence type="ECO:0000259" key="10">
    <source>
        <dbReference type="Pfam" id="PF25019"/>
    </source>
</evidence>
<accession>A0AAV5LS42</accession>
<feature type="domain" description="R13L1/DRL21-like LRR repeat region" evidence="10">
    <location>
        <begin position="659"/>
        <end position="786"/>
    </location>
</feature>
<dbReference type="GO" id="GO:0006952">
    <property type="term" value="P:defense response"/>
    <property type="evidence" value="ECO:0007669"/>
    <property type="project" value="UniProtKB-KW"/>
</dbReference>
<dbReference type="SUPFAM" id="SSF52058">
    <property type="entry name" value="L domain-like"/>
    <property type="match status" value="3"/>
</dbReference>
<keyword evidence="1" id="KW-0433">Leucine-rich repeat</keyword>
<gene>
    <name evidence="11" type="ORF">SLEP1_g47687</name>
</gene>
<keyword evidence="12" id="KW-1185">Reference proteome</keyword>
<feature type="domain" description="NB-ARC" evidence="7">
    <location>
        <begin position="186"/>
        <end position="229"/>
    </location>
</feature>
<dbReference type="Pfam" id="PF00931">
    <property type="entry name" value="NB-ARC"/>
    <property type="match status" value="2"/>
</dbReference>
<comment type="caution">
    <text evidence="11">The sequence shown here is derived from an EMBL/GenBank/DDBJ whole genome shotgun (WGS) entry which is preliminary data.</text>
</comment>
<dbReference type="PANTHER" id="PTHR36766">
    <property type="entry name" value="PLANT BROAD-SPECTRUM MILDEW RESISTANCE PROTEIN RPW8"/>
    <property type="match status" value="1"/>
</dbReference>
<dbReference type="PRINTS" id="PR00364">
    <property type="entry name" value="DISEASERSIST"/>
</dbReference>
<feature type="domain" description="Disease resistance N-terminal" evidence="8">
    <location>
        <begin position="14"/>
        <end position="99"/>
    </location>
</feature>
<proteinExistence type="predicted"/>
<dbReference type="InterPro" id="IPR056789">
    <property type="entry name" value="LRR_R13L1-DRL21"/>
</dbReference>
<keyword evidence="2" id="KW-0677">Repeat</keyword>
<dbReference type="Gene3D" id="1.10.8.430">
    <property type="entry name" value="Helical domain of apoptotic protease-activating factors"/>
    <property type="match status" value="1"/>
</dbReference>
<dbReference type="Proteomes" id="UP001054252">
    <property type="component" value="Unassembled WGS sequence"/>
</dbReference>
<keyword evidence="3" id="KW-0547">Nucleotide-binding</keyword>
<evidence type="ECO:0000256" key="4">
    <source>
        <dbReference type="ARBA" id="ARBA00022821"/>
    </source>
</evidence>
<evidence type="ECO:0000256" key="5">
    <source>
        <dbReference type="ARBA" id="ARBA00022840"/>
    </source>
</evidence>
<keyword evidence="5" id="KW-0067">ATP-binding</keyword>
<dbReference type="GO" id="GO:0005524">
    <property type="term" value="F:ATP binding"/>
    <property type="evidence" value="ECO:0007669"/>
    <property type="project" value="UniProtKB-KW"/>
</dbReference>
<feature type="domain" description="NB-ARC" evidence="7">
    <location>
        <begin position="233"/>
        <end position="317"/>
    </location>
</feature>
<reference evidence="11 12" key="1">
    <citation type="journal article" date="2021" name="Commun. Biol.">
        <title>The genome of Shorea leprosula (Dipterocarpaceae) highlights the ecological relevance of drought in aseasonal tropical rainforests.</title>
        <authorList>
            <person name="Ng K.K.S."/>
            <person name="Kobayashi M.J."/>
            <person name="Fawcett J.A."/>
            <person name="Hatakeyama M."/>
            <person name="Paape T."/>
            <person name="Ng C.H."/>
            <person name="Ang C.C."/>
            <person name="Tnah L.H."/>
            <person name="Lee C.T."/>
            <person name="Nishiyama T."/>
            <person name="Sese J."/>
            <person name="O'Brien M.J."/>
            <person name="Copetti D."/>
            <person name="Mohd Noor M.I."/>
            <person name="Ong R.C."/>
            <person name="Putra M."/>
            <person name="Sireger I.Z."/>
            <person name="Indrioko S."/>
            <person name="Kosugi Y."/>
            <person name="Izuno A."/>
            <person name="Isagi Y."/>
            <person name="Lee S.L."/>
            <person name="Shimizu K.K."/>
        </authorList>
    </citation>
    <scope>NUCLEOTIDE SEQUENCE [LARGE SCALE GENOMIC DNA]</scope>
    <source>
        <strain evidence="11">214</strain>
    </source>
</reference>
<keyword evidence="6" id="KW-0175">Coiled coil</keyword>
<dbReference type="FunFam" id="1.10.10.10:FF:000322">
    <property type="entry name" value="Probable disease resistance protein At1g63360"/>
    <property type="match status" value="1"/>
</dbReference>
<evidence type="ECO:0000313" key="12">
    <source>
        <dbReference type="Proteomes" id="UP001054252"/>
    </source>
</evidence>
<dbReference type="CDD" id="cd14798">
    <property type="entry name" value="RX-CC_like"/>
    <property type="match status" value="1"/>
</dbReference>
<dbReference type="InterPro" id="IPR041118">
    <property type="entry name" value="Rx_N"/>
</dbReference>
<dbReference type="InterPro" id="IPR002182">
    <property type="entry name" value="NB-ARC"/>
</dbReference>
<evidence type="ECO:0000256" key="2">
    <source>
        <dbReference type="ARBA" id="ARBA00022737"/>
    </source>
</evidence>